<reference evidence="3" key="1">
    <citation type="journal article" date="2019" name="Int. J. Syst. Evol. Microbiol.">
        <title>The Global Catalogue of Microorganisms (GCM) 10K type strain sequencing project: providing services to taxonomists for standard genome sequencing and annotation.</title>
        <authorList>
            <consortium name="The Broad Institute Genomics Platform"/>
            <consortium name="The Broad Institute Genome Sequencing Center for Infectious Disease"/>
            <person name="Wu L."/>
            <person name="Ma J."/>
        </authorList>
    </citation>
    <scope>NUCLEOTIDE SEQUENCE [LARGE SCALE GENOMIC DNA]</scope>
    <source>
        <strain evidence="3">KCTC 22209</strain>
    </source>
</reference>
<dbReference type="Gene3D" id="2.80.10.50">
    <property type="match status" value="2"/>
</dbReference>
<dbReference type="RefSeq" id="WP_380923852.1">
    <property type="nucleotide sequence ID" value="NZ_JBHUPE010000013.1"/>
</dbReference>
<sequence>MLRNIKYRTRLLVVVMGLAFVVGACSKSKGLADDPYAGGKEVLDIGFVSKTTDPDIVEAGSTLDLKVRGLMKYKDAFKLFVNEIEAEVLNYTDTTIQFVVPLTASTGSVWITANDQSFFGPIVKIGGKVSLDPTFKVINGASTIGEGFGSGIFSTTQLPNGNIWLTGYFNNFEQQGTEKAPNGGIVQIGPEGNYTTSGVSFGIGVEGGLKAITSINRISSGAQNGKFIIAGSFNAYNSRKENRRTIGNITRLNANGSLDTVTTTEIVNPKPEITWKDVDTIPAFNGGVLGFIRKTFVFGEKVYAIGSFTSYVRMFLPNSSYDEKVYDMTRMSQLVRMNMDGSMDSTFHFNREARQSPVGANGGIADAIMQADGKLILVGNFTTFNNEPANRIVRLNLDGSVDKSFQSGAAANGDIYSIRYNANTTKIIVTGNFTTYNGKPSSTLAVLNADGSVDDTFKGELISGGGATFAAQLNSGKILVTGSFNKYGSYLRQGFMILEPDGKLAVSYNNTGGFQGRVYDMIETENAKESKVILVGEISRFNAAIFRNILRINISK</sequence>
<accession>A0ABW5Z2Y3</accession>
<dbReference type="SUPFAM" id="SSF63829">
    <property type="entry name" value="Calcium-dependent phosphotriesterase"/>
    <property type="match status" value="1"/>
</dbReference>
<gene>
    <name evidence="2" type="ORF">ACFS6I_22225</name>
</gene>
<evidence type="ECO:0000259" key="1">
    <source>
        <dbReference type="Pfam" id="PF16400"/>
    </source>
</evidence>
<dbReference type="InterPro" id="IPR032175">
    <property type="entry name" value="DUF5008"/>
</dbReference>
<dbReference type="Pfam" id="PF16400">
    <property type="entry name" value="DUF5008"/>
    <property type="match status" value="1"/>
</dbReference>
<dbReference type="PROSITE" id="PS51257">
    <property type="entry name" value="PROKAR_LIPOPROTEIN"/>
    <property type="match status" value="1"/>
</dbReference>
<feature type="domain" description="DUF5008" evidence="1">
    <location>
        <begin position="30"/>
        <end position="121"/>
    </location>
</feature>
<dbReference type="EMBL" id="JBHUPE010000013">
    <property type="protein sequence ID" value="MFD2906661.1"/>
    <property type="molecule type" value="Genomic_DNA"/>
</dbReference>
<name>A0ABW5Z2Y3_9SPHI</name>
<evidence type="ECO:0000313" key="2">
    <source>
        <dbReference type="EMBL" id="MFD2906661.1"/>
    </source>
</evidence>
<comment type="caution">
    <text evidence="2">The sequence shown here is derived from an EMBL/GenBank/DDBJ whole genome shotgun (WGS) entry which is preliminary data.</text>
</comment>
<dbReference type="Proteomes" id="UP001597509">
    <property type="component" value="Unassembled WGS sequence"/>
</dbReference>
<keyword evidence="3" id="KW-1185">Reference proteome</keyword>
<proteinExistence type="predicted"/>
<dbReference type="InterPro" id="IPR013431">
    <property type="entry name" value="Delta_60_rpt"/>
</dbReference>
<evidence type="ECO:0000313" key="3">
    <source>
        <dbReference type="Proteomes" id="UP001597509"/>
    </source>
</evidence>
<dbReference type="Pfam" id="PF17164">
    <property type="entry name" value="DUF5122"/>
    <property type="match status" value="4"/>
</dbReference>
<organism evidence="2 3">
    <name type="scientific">Sphingobacterium anhuiense</name>
    <dbReference type="NCBI Taxonomy" id="493780"/>
    <lineage>
        <taxon>Bacteria</taxon>
        <taxon>Pseudomonadati</taxon>
        <taxon>Bacteroidota</taxon>
        <taxon>Sphingobacteriia</taxon>
        <taxon>Sphingobacteriales</taxon>
        <taxon>Sphingobacteriaceae</taxon>
        <taxon>Sphingobacterium</taxon>
    </lineage>
</organism>
<protein>
    <submittedName>
        <fullName evidence="2">DUF5008 domain-containing protein</fullName>
    </submittedName>
</protein>